<dbReference type="RefSeq" id="WP_267565767.1">
    <property type="nucleotide sequence ID" value="NZ_JAPNTZ010000009.1"/>
</dbReference>
<dbReference type="InterPro" id="IPR024411">
    <property type="entry name" value="Tail_terminator_phage"/>
</dbReference>
<gene>
    <name evidence="1" type="ORF">OWR29_25565</name>
</gene>
<proteinExistence type="predicted"/>
<dbReference type="EMBL" id="JAPNTZ010000009">
    <property type="protein sequence ID" value="MCY1141381.1"/>
    <property type="molecule type" value="Genomic_DNA"/>
</dbReference>
<keyword evidence="2" id="KW-1185">Reference proteome</keyword>
<accession>A0ABT4B4H6</accession>
<name>A0ABT4B4H6_9ACTN</name>
<protein>
    <submittedName>
        <fullName evidence="1">Minor capsid protein</fullName>
    </submittedName>
</protein>
<reference evidence="1" key="1">
    <citation type="submission" date="2022-11" db="EMBL/GenBank/DDBJ databases">
        <authorList>
            <person name="Somphong A."/>
            <person name="Phongsopitanun W."/>
        </authorList>
    </citation>
    <scope>NUCLEOTIDE SEQUENCE</scope>
    <source>
        <strain evidence="1">Pm04-4</strain>
    </source>
</reference>
<comment type="caution">
    <text evidence="1">The sequence shown here is derived from an EMBL/GenBank/DDBJ whole genome shotgun (WGS) entry which is preliminary data.</text>
</comment>
<sequence length="145" mass="15750">MSGFTTSLVEGAAQYVAAAGVGVWRPTGIYQPSEIGWYVRDVPPSPDRVITIASYPVSSTPGLADVIEGLQIRVRGTQDPRVAGDLGDAIFDVLDSAEGLNWGGIAVVQVYRQSYTALGKDERGRWEISHNYYVEAMRPTSNRTD</sequence>
<evidence type="ECO:0000313" key="1">
    <source>
        <dbReference type="EMBL" id="MCY1141381.1"/>
    </source>
</evidence>
<evidence type="ECO:0000313" key="2">
    <source>
        <dbReference type="Proteomes" id="UP001151002"/>
    </source>
</evidence>
<organism evidence="1 2">
    <name type="scientific">Paractinoplanes pyxinae</name>
    <dbReference type="NCBI Taxonomy" id="2997416"/>
    <lineage>
        <taxon>Bacteria</taxon>
        <taxon>Bacillati</taxon>
        <taxon>Actinomycetota</taxon>
        <taxon>Actinomycetes</taxon>
        <taxon>Micromonosporales</taxon>
        <taxon>Micromonosporaceae</taxon>
        <taxon>Paractinoplanes</taxon>
    </lineage>
</organism>
<dbReference type="Proteomes" id="UP001151002">
    <property type="component" value="Unassembled WGS sequence"/>
</dbReference>
<dbReference type="Pfam" id="PF12691">
    <property type="entry name" value="Phage_tail_terminator_6"/>
    <property type="match status" value="1"/>
</dbReference>